<reference evidence="4 5" key="1">
    <citation type="submission" date="2016-04" db="EMBL/GenBank/DDBJ databases">
        <title>A degradative enzymes factory behind the ericoid mycorrhizal symbiosis.</title>
        <authorList>
            <consortium name="DOE Joint Genome Institute"/>
            <person name="Martino E."/>
            <person name="Morin E."/>
            <person name="Grelet G."/>
            <person name="Kuo A."/>
            <person name="Kohler A."/>
            <person name="Daghino S."/>
            <person name="Barry K."/>
            <person name="Choi C."/>
            <person name="Cichocki N."/>
            <person name="Clum A."/>
            <person name="Copeland A."/>
            <person name="Hainaut M."/>
            <person name="Haridas S."/>
            <person name="Labutti K."/>
            <person name="Lindquist E."/>
            <person name="Lipzen A."/>
            <person name="Khouja H.-R."/>
            <person name="Murat C."/>
            <person name="Ohm R."/>
            <person name="Olson A."/>
            <person name="Spatafora J."/>
            <person name="Veneault-Fourrey C."/>
            <person name="Henrissat B."/>
            <person name="Grigoriev I."/>
            <person name="Martin F."/>
            <person name="Perotto S."/>
        </authorList>
    </citation>
    <scope>NUCLEOTIDE SEQUENCE [LARGE SCALE GENOMIC DNA]</scope>
    <source>
        <strain evidence="4 5">F</strain>
    </source>
</reference>
<evidence type="ECO:0000313" key="4">
    <source>
        <dbReference type="EMBL" id="PMD40249.1"/>
    </source>
</evidence>
<dbReference type="InterPro" id="IPR036770">
    <property type="entry name" value="Ankyrin_rpt-contain_sf"/>
</dbReference>
<keyword evidence="5" id="KW-1185">Reference proteome</keyword>
<dbReference type="InterPro" id="IPR051637">
    <property type="entry name" value="Ank_repeat_dom-contain_49"/>
</dbReference>
<evidence type="ECO:0000256" key="3">
    <source>
        <dbReference type="PROSITE-ProRule" id="PRU00023"/>
    </source>
</evidence>
<evidence type="ECO:0000256" key="2">
    <source>
        <dbReference type="ARBA" id="ARBA00023043"/>
    </source>
</evidence>
<keyword evidence="1" id="KW-0677">Repeat</keyword>
<dbReference type="SUPFAM" id="SSF48403">
    <property type="entry name" value="Ankyrin repeat"/>
    <property type="match status" value="1"/>
</dbReference>
<accession>A0A2J6RP08</accession>
<sequence>MQVAQTAITERDSAIRDHNKIRVDLLGQLRATEDQLTYAKLQSRRFCPPARGGCRARVKDKNGRTPLSWAAGTDHEAIVWLLLAKAAVPEENEKDIGDRKPLPRAAWQRLLPAKNSKVESKRNDNQVVCRQLELKDSEGRTPLSWATRNGYEAVVKLLLDKCANLGIENKSDWTLLVTHGAPDPEDFYGLEKLFA</sequence>
<gene>
    <name evidence="4" type="ORF">L207DRAFT_528621</name>
</gene>
<dbReference type="PANTHER" id="PTHR24180">
    <property type="entry name" value="CYCLIN-DEPENDENT KINASE INHIBITOR 2C-RELATED"/>
    <property type="match status" value="1"/>
</dbReference>
<dbReference type="Gene3D" id="1.25.40.20">
    <property type="entry name" value="Ankyrin repeat-containing domain"/>
    <property type="match status" value="2"/>
</dbReference>
<dbReference type="EMBL" id="KZ613945">
    <property type="protein sequence ID" value="PMD40249.1"/>
    <property type="molecule type" value="Genomic_DNA"/>
</dbReference>
<dbReference type="PANTHER" id="PTHR24180:SF45">
    <property type="entry name" value="POLY [ADP-RIBOSE] POLYMERASE TANKYRASE"/>
    <property type="match status" value="1"/>
</dbReference>
<evidence type="ECO:0000256" key="1">
    <source>
        <dbReference type="ARBA" id="ARBA00022737"/>
    </source>
</evidence>
<dbReference type="Pfam" id="PF00023">
    <property type="entry name" value="Ank"/>
    <property type="match status" value="2"/>
</dbReference>
<dbReference type="SMART" id="SM00248">
    <property type="entry name" value="ANK"/>
    <property type="match status" value="2"/>
</dbReference>
<protein>
    <submittedName>
        <fullName evidence="4">Uncharacterized protein</fullName>
    </submittedName>
</protein>
<evidence type="ECO:0000313" key="5">
    <source>
        <dbReference type="Proteomes" id="UP000235786"/>
    </source>
</evidence>
<proteinExistence type="predicted"/>
<dbReference type="Proteomes" id="UP000235786">
    <property type="component" value="Unassembled WGS sequence"/>
</dbReference>
<keyword evidence="2 3" id="KW-0040">ANK repeat</keyword>
<name>A0A2J6RP08_HYAVF</name>
<dbReference type="AlphaFoldDB" id="A0A2J6RP08"/>
<dbReference type="STRING" id="1149755.A0A2J6RP08"/>
<dbReference type="OrthoDB" id="426293at2759"/>
<dbReference type="InterPro" id="IPR002110">
    <property type="entry name" value="Ankyrin_rpt"/>
</dbReference>
<feature type="repeat" description="ANK" evidence="3">
    <location>
        <begin position="138"/>
        <end position="170"/>
    </location>
</feature>
<organism evidence="4 5">
    <name type="scientific">Hyaloscypha variabilis (strain UAMH 11265 / GT02V1 / F)</name>
    <name type="common">Meliniomyces variabilis</name>
    <dbReference type="NCBI Taxonomy" id="1149755"/>
    <lineage>
        <taxon>Eukaryota</taxon>
        <taxon>Fungi</taxon>
        <taxon>Dikarya</taxon>
        <taxon>Ascomycota</taxon>
        <taxon>Pezizomycotina</taxon>
        <taxon>Leotiomycetes</taxon>
        <taxon>Helotiales</taxon>
        <taxon>Hyaloscyphaceae</taxon>
        <taxon>Hyaloscypha</taxon>
        <taxon>Hyaloscypha variabilis</taxon>
    </lineage>
</organism>
<dbReference type="PROSITE" id="PS50088">
    <property type="entry name" value="ANK_REPEAT"/>
    <property type="match status" value="1"/>
</dbReference>
<dbReference type="PROSITE" id="PS50297">
    <property type="entry name" value="ANK_REP_REGION"/>
    <property type="match status" value="1"/>
</dbReference>